<dbReference type="Pfam" id="PF02592">
    <property type="entry name" value="Vut_1"/>
    <property type="match status" value="1"/>
</dbReference>
<evidence type="ECO:0000256" key="1">
    <source>
        <dbReference type="HAMAP-Rule" id="MF_02088"/>
    </source>
</evidence>
<feature type="transmembrane region" description="Helical" evidence="1">
    <location>
        <begin position="104"/>
        <end position="123"/>
    </location>
</feature>
<dbReference type="RefSeq" id="WP_013127741.1">
    <property type="nucleotide sequence ID" value="NC_014158.1"/>
</dbReference>
<keyword evidence="1" id="KW-1003">Cell membrane</keyword>
<feature type="transmembrane region" description="Helical" evidence="1">
    <location>
        <begin position="34"/>
        <end position="58"/>
    </location>
</feature>
<dbReference type="GO" id="GO:0005886">
    <property type="term" value="C:plasma membrane"/>
    <property type="evidence" value="ECO:0007669"/>
    <property type="project" value="UniProtKB-SubCell"/>
</dbReference>
<sequence>MSTDNTSGTEPKSGRPARTRGPAFARISSPYFPALVGAFVGVMIISNITGTKAVSLWASSLHFEILGLTFDGLPTDGAFYLFPLAYVLGDVISEVYGFRAMRRVIAVGFAMLTLAALCMWITSLLPAPEDAKETAAAFDTVATVVPMLLLAGLAGYVVGEFMNSYVLVKMKAWTGEKHLWSRLLGSTVVGQFFDTVVFCSIAAPAIGWTGSEFVAYTIIGFVWKTLVEVAIMPLSYAACAFLKRREPTYQEALLRT</sequence>
<reference evidence="4" key="1">
    <citation type="submission" date="2010-03" db="EMBL/GenBank/DDBJ databases">
        <title>The complete chromosome of Tsukamurella paurometabola DSM 20162.</title>
        <authorList>
            <consortium name="US DOE Joint Genome Institute (JGI-PGF)"/>
            <person name="Lucas S."/>
            <person name="Copeland A."/>
            <person name="Lapidus A."/>
            <person name="Glavina del Rio T."/>
            <person name="Dalin E."/>
            <person name="Tice H."/>
            <person name="Bruce D."/>
            <person name="Goodwin L."/>
            <person name="Pitluck S."/>
            <person name="Kyrpides N."/>
            <person name="Mavromatis K."/>
            <person name="Ivanova N."/>
            <person name="Mikhailova N."/>
            <person name="Munk A.C."/>
            <person name="Brettin T."/>
            <person name="Detter J.C."/>
            <person name="Tapia R."/>
            <person name="Han C."/>
            <person name="Larimer F."/>
            <person name="Land M."/>
            <person name="Hauser L."/>
            <person name="Markowitz V."/>
            <person name="Cheng J.-F."/>
            <person name="Hugenholtz P."/>
            <person name="Woyke T."/>
            <person name="Wu D."/>
            <person name="Jando M."/>
            <person name="Brambilla E."/>
            <person name="Klenk H.-P."/>
            <person name="Eisen J.A."/>
        </authorList>
    </citation>
    <scope>NUCLEOTIDE SEQUENCE [LARGE SCALE GENOMIC DNA]</scope>
    <source>
        <strain evidence="4">ATCC 8368 / DSM 20162 / CCUG 35730 / CIP 100753 / JCM 10117 / KCTC 9821 / NBRC 16120 / NCIMB 702349 / NCTC 13040</strain>
    </source>
</reference>
<keyword evidence="1" id="KW-0812">Transmembrane</keyword>
<dbReference type="PANTHER" id="PTHR34300:SF2">
    <property type="entry name" value="QUEUOSINE PRECURSOR TRANSPORTER-RELATED"/>
    <property type="match status" value="1"/>
</dbReference>
<keyword evidence="1" id="KW-0813">Transport</keyword>
<comment type="subcellular location">
    <subcellularLocation>
        <location evidence="1">Cell membrane</location>
        <topology evidence="1">Multi-pass membrane protein</topology>
    </subcellularLocation>
</comment>
<dbReference type="Proteomes" id="UP000001213">
    <property type="component" value="Chromosome"/>
</dbReference>
<dbReference type="NCBIfam" id="TIGR00697">
    <property type="entry name" value="queuosine precursor transporter"/>
    <property type="match status" value="1"/>
</dbReference>
<protein>
    <recommendedName>
        <fullName evidence="1">Probable queuosine precursor transporter</fullName>
        <shortName evidence="1">Q precursor transporter</shortName>
    </recommendedName>
</protein>
<dbReference type="AlphaFoldDB" id="D5UV16"/>
<reference evidence="3 4" key="2">
    <citation type="journal article" date="2011" name="Stand. Genomic Sci.">
        <title>Complete genome sequence of Tsukamurella paurometabola type strain (no. 33).</title>
        <authorList>
            <person name="Munk A.C."/>
            <person name="Lapidus A."/>
            <person name="Lucas S."/>
            <person name="Nolan M."/>
            <person name="Tice H."/>
            <person name="Cheng J.F."/>
            <person name="Del Rio T.G."/>
            <person name="Goodwin L."/>
            <person name="Pitluck S."/>
            <person name="Liolios K."/>
            <person name="Huntemann M."/>
            <person name="Ivanova N."/>
            <person name="Mavromatis K."/>
            <person name="Mikhailova N."/>
            <person name="Pati A."/>
            <person name="Chen A."/>
            <person name="Palaniappan K."/>
            <person name="Tapia R."/>
            <person name="Han C."/>
            <person name="Land M."/>
            <person name="Hauser L."/>
            <person name="Chang Y.J."/>
            <person name="Jeffries C.D."/>
            <person name="Brettin T."/>
            <person name="Yasawong M."/>
            <person name="Brambilla E.M."/>
            <person name="Rohde M."/>
            <person name="Sikorski J."/>
            <person name="Goker M."/>
            <person name="Detter J.C."/>
            <person name="Woyke T."/>
            <person name="Bristow J."/>
            <person name="Eisen J.A."/>
            <person name="Markowitz V."/>
            <person name="Hugenholtz P."/>
            <person name="Kyrpides N.C."/>
            <person name="Klenk H.P."/>
        </authorList>
    </citation>
    <scope>NUCLEOTIDE SEQUENCE [LARGE SCALE GENOMIC DNA]</scope>
    <source>
        <strain evidence="4">ATCC 8368 / DSM 20162 / CCUG 35730 / CIP 100753 / JCM 10117 / KCTC 9821 / NBRC 16120 / NCIMB 702349 / NCTC 13040</strain>
    </source>
</reference>
<evidence type="ECO:0000313" key="3">
    <source>
        <dbReference type="EMBL" id="ADG79734.1"/>
    </source>
</evidence>
<dbReference type="EMBL" id="CP001966">
    <property type="protein sequence ID" value="ADG79734.1"/>
    <property type="molecule type" value="Genomic_DNA"/>
</dbReference>
<dbReference type="STRING" id="521096.Tpau_3147"/>
<name>D5UV16_TSUPD</name>
<dbReference type="KEGG" id="tpr:Tpau_3147"/>
<evidence type="ECO:0000256" key="2">
    <source>
        <dbReference type="SAM" id="MobiDB-lite"/>
    </source>
</evidence>
<gene>
    <name evidence="3" type="ordered locus">Tpau_3147</name>
</gene>
<comment type="function">
    <text evidence="1">Involved in the import of queuosine (Q) precursors, required for Q precursor salvage.</text>
</comment>
<dbReference type="InterPro" id="IPR003744">
    <property type="entry name" value="YhhQ"/>
</dbReference>
<dbReference type="GO" id="GO:0022857">
    <property type="term" value="F:transmembrane transporter activity"/>
    <property type="evidence" value="ECO:0007669"/>
    <property type="project" value="UniProtKB-UniRule"/>
</dbReference>
<feature type="compositionally biased region" description="Polar residues" evidence="2">
    <location>
        <begin position="1"/>
        <end position="10"/>
    </location>
</feature>
<accession>D5UV16</accession>
<keyword evidence="1" id="KW-1133">Transmembrane helix</keyword>
<feature type="transmembrane region" description="Helical" evidence="1">
    <location>
        <begin position="179"/>
        <end position="207"/>
    </location>
</feature>
<dbReference type="HOGENOM" id="CLU_075503_1_0_11"/>
<evidence type="ECO:0000313" key="4">
    <source>
        <dbReference type="Proteomes" id="UP000001213"/>
    </source>
</evidence>
<organism evidence="3 4">
    <name type="scientific">Tsukamurella paurometabola (strain ATCC 8368 / DSM 20162 / CCUG 35730 / CIP 100753 / JCM 10117 / KCTC 9821 / NBRC 16120 / NCIMB 702349 / NCTC 13040)</name>
    <name type="common">Corynebacterium paurometabolum</name>
    <dbReference type="NCBI Taxonomy" id="521096"/>
    <lineage>
        <taxon>Bacteria</taxon>
        <taxon>Bacillati</taxon>
        <taxon>Actinomycetota</taxon>
        <taxon>Actinomycetes</taxon>
        <taxon>Mycobacteriales</taxon>
        <taxon>Tsukamurellaceae</taxon>
        <taxon>Tsukamurella</taxon>
    </lineage>
</organism>
<dbReference type="HAMAP" id="MF_02088">
    <property type="entry name" value="Q_prec_transport"/>
    <property type="match status" value="1"/>
</dbReference>
<keyword evidence="4" id="KW-1185">Reference proteome</keyword>
<dbReference type="eggNOG" id="COG1738">
    <property type="taxonomic scope" value="Bacteria"/>
</dbReference>
<proteinExistence type="inferred from homology"/>
<dbReference type="PANTHER" id="PTHR34300">
    <property type="entry name" value="QUEUOSINE PRECURSOR TRANSPORTER-RELATED"/>
    <property type="match status" value="1"/>
</dbReference>
<keyword evidence="1" id="KW-0472">Membrane</keyword>
<feature type="transmembrane region" description="Helical" evidence="1">
    <location>
        <begin position="135"/>
        <end position="158"/>
    </location>
</feature>
<feature type="transmembrane region" description="Helical" evidence="1">
    <location>
        <begin position="78"/>
        <end position="97"/>
    </location>
</feature>
<comment type="similarity">
    <text evidence="1">Belongs to the vitamin uptake transporter (VUT/ECF) (TC 2.A.88) family. Q precursor transporter subfamily.</text>
</comment>
<feature type="region of interest" description="Disordered" evidence="2">
    <location>
        <begin position="1"/>
        <end position="21"/>
    </location>
</feature>
<feature type="transmembrane region" description="Helical" evidence="1">
    <location>
        <begin position="213"/>
        <end position="236"/>
    </location>
</feature>